<dbReference type="AlphaFoldDB" id="A0A6N8KW98"/>
<name>A0A6N8KW98_9SPHI</name>
<comment type="similarity">
    <text evidence="4 5">Belongs to the RNA methyltransferase RlmH family.</text>
</comment>
<dbReference type="GO" id="GO:0070038">
    <property type="term" value="F:rRNA (pseudouridine-N3-)-methyltransferase activity"/>
    <property type="evidence" value="ECO:0007669"/>
    <property type="project" value="UniProtKB-UniRule"/>
</dbReference>
<dbReference type="SUPFAM" id="SSF75217">
    <property type="entry name" value="alpha/beta knot"/>
    <property type="match status" value="1"/>
</dbReference>
<dbReference type="InterPro" id="IPR029026">
    <property type="entry name" value="tRNA_m1G_MTases_N"/>
</dbReference>
<reference evidence="6 7" key="1">
    <citation type="submission" date="2019-12" db="EMBL/GenBank/DDBJ databases">
        <authorList>
            <person name="Dong K."/>
        </authorList>
    </citation>
    <scope>NUCLEOTIDE SEQUENCE [LARGE SCALE GENOMIC DNA]</scope>
    <source>
        <strain evidence="6 7">JCM 31225</strain>
    </source>
</reference>
<evidence type="ECO:0000256" key="4">
    <source>
        <dbReference type="ARBA" id="ARBA00038303"/>
    </source>
</evidence>
<keyword evidence="7" id="KW-1185">Reference proteome</keyword>
<keyword evidence="1 5" id="KW-0489">Methyltransferase</keyword>
<dbReference type="CDD" id="cd18081">
    <property type="entry name" value="RlmH-like"/>
    <property type="match status" value="1"/>
</dbReference>
<evidence type="ECO:0000256" key="3">
    <source>
        <dbReference type="ARBA" id="ARBA00022691"/>
    </source>
</evidence>
<comment type="function">
    <text evidence="5">Specifically methylates the pseudouridine at position 1915 (m3Psi1915) in 23S rRNA.</text>
</comment>
<dbReference type="PANTHER" id="PTHR33603:SF1">
    <property type="entry name" value="RIBOSOMAL RNA LARGE SUBUNIT METHYLTRANSFERASE H"/>
    <property type="match status" value="1"/>
</dbReference>
<comment type="subcellular location">
    <subcellularLocation>
        <location evidence="5">Cytoplasm</location>
    </subcellularLocation>
</comment>
<keyword evidence="3 5" id="KW-0949">S-adenosyl-L-methionine</keyword>
<comment type="caution">
    <text evidence="6">The sequence shown here is derived from an EMBL/GenBank/DDBJ whole genome shotgun (WGS) entry which is preliminary data.</text>
</comment>
<evidence type="ECO:0000256" key="5">
    <source>
        <dbReference type="HAMAP-Rule" id="MF_00658"/>
    </source>
</evidence>
<gene>
    <name evidence="5 6" type="primary">rlmH</name>
    <name evidence="6" type="ORF">GQF63_05025</name>
</gene>
<accession>A0A6N8KW98</accession>
<dbReference type="Gene3D" id="3.40.1280.10">
    <property type="match status" value="1"/>
</dbReference>
<proteinExistence type="inferred from homology"/>
<dbReference type="EMBL" id="WSQA01000003">
    <property type="protein sequence ID" value="MVZ61377.1"/>
    <property type="molecule type" value="Genomic_DNA"/>
</dbReference>
<organism evidence="6 7">
    <name type="scientific">Sphingobacterium humi</name>
    <dbReference type="NCBI Taxonomy" id="1796905"/>
    <lineage>
        <taxon>Bacteria</taxon>
        <taxon>Pseudomonadati</taxon>
        <taxon>Bacteroidota</taxon>
        <taxon>Sphingobacteriia</taxon>
        <taxon>Sphingobacteriales</taxon>
        <taxon>Sphingobacteriaceae</taxon>
        <taxon>Sphingobacterium</taxon>
    </lineage>
</organism>
<dbReference type="Proteomes" id="UP000435036">
    <property type="component" value="Unassembled WGS sequence"/>
</dbReference>
<dbReference type="Pfam" id="PF02590">
    <property type="entry name" value="SPOUT_MTase"/>
    <property type="match status" value="1"/>
</dbReference>
<keyword evidence="2 5" id="KW-0808">Transferase</keyword>
<dbReference type="PANTHER" id="PTHR33603">
    <property type="entry name" value="METHYLTRANSFERASE"/>
    <property type="match status" value="1"/>
</dbReference>
<keyword evidence="5" id="KW-0963">Cytoplasm</keyword>
<comment type="subunit">
    <text evidence="5">Homodimer.</text>
</comment>
<dbReference type="InterPro" id="IPR029028">
    <property type="entry name" value="Alpha/beta_knot_MTases"/>
</dbReference>
<dbReference type="NCBIfam" id="NF000990">
    <property type="entry name" value="PRK00103.2-4"/>
    <property type="match status" value="1"/>
</dbReference>
<dbReference type="RefSeq" id="WP_160368020.1">
    <property type="nucleotide sequence ID" value="NZ_WSQA01000003.1"/>
</dbReference>
<evidence type="ECO:0000313" key="6">
    <source>
        <dbReference type="EMBL" id="MVZ61377.1"/>
    </source>
</evidence>
<dbReference type="GO" id="GO:0005737">
    <property type="term" value="C:cytoplasm"/>
    <property type="evidence" value="ECO:0007669"/>
    <property type="project" value="UniProtKB-SubCell"/>
</dbReference>
<evidence type="ECO:0000256" key="1">
    <source>
        <dbReference type="ARBA" id="ARBA00022603"/>
    </source>
</evidence>
<evidence type="ECO:0000256" key="2">
    <source>
        <dbReference type="ARBA" id="ARBA00022679"/>
    </source>
</evidence>
<evidence type="ECO:0000313" key="7">
    <source>
        <dbReference type="Proteomes" id="UP000435036"/>
    </source>
</evidence>
<dbReference type="InterPro" id="IPR003742">
    <property type="entry name" value="RlmH-like"/>
</dbReference>
<sequence length="157" mass="18236">MKISLICIGKTDDKYIEEGIAVYTKRLKHYCNFQLLVIPDIKNVKNLSESQQKEKEAQLILKNISNQDYVLLLDERGKSYSSMEFSAFLEKQQIASVSHIVLVIGGPYGFDQTVYDRANGKLSLSKMTFSHQMVRLFFVEQLYRAYTIMRGEPYHHE</sequence>
<keyword evidence="5" id="KW-0698">rRNA processing</keyword>
<feature type="binding site" evidence="5">
    <location>
        <position position="73"/>
    </location>
    <ligand>
        <name>S-adenosyl-L-methionine</name>
        <dbReference type="ChEBI" id="CHEBI:59789"/>
    </ligand>
</feature>
<comment type="catalytic activity">
    <reaction evidence="5">
        <text>pseudouridine(1915) in 23S rRNA + S-adenosyl-L-methionine = N(3)-methylpseudouridine(1915) in 23S rRNA + S-adenosyl-L-homocysteine + H(+)</text>
        <dbReference type="Rhea" id="RHEA:42752"/>
        <dbReference type="Rhea" id="RHEA-COMP:10221"/>
        <dbReference type="Rhea" id="RHEA-COMP:10222"/>
        <dbReference type="ChEBI" id="CHEBI:15378"/>
        <dbReference type="ChEBI" id="CHEBI:57856"/>
        <dbReference type="ChEBI" id="CHEBI:59789"/>
        <dbReference type="ChEBI" id="CHEBI:65314"/>
        <dbReference type="ChEBI" id="CHEBI:74486"/>
        <dbReference type="EC" id="2.1.1.177"/>
    </reaction>
</comment>
<feature type="binding site" evidence="5">
    <location>
        <begin position="124"/>
        <end position="129"/>
    </location>
    <ligand>
        <name>S-adenosyl-L-methionine</name>
        <dbReference type="ChEBI" id="CHEBI:59789"/>
    </ligand>
</feature>
<dbReference type="EC" id="2.1.1.177" evidence="5"/>
<dbReference type="HAMAP" id="MF_00658">
    <property type="entry name" value="23SrRNA_methyltr_H"/>
    <property type="match status" value="1"/>
</dbReference>
<dbReference type="PIRSF" id="PIRSF004505">
    <property type="entry name" value="MT_bac"/>
    <property type="match status" value="1"/>
</dbReference>
<protein>
    <recommendedName>
        <fullName evidence="5">Ribosomal RNA large subunit methyltransferase H</fullName>
        <ecNumber evidence="5">2.1.1.177</ecNumber>
    </recommendedName>
    <alternativeName>
        <fullName evidence="5">23S rRNA (pseudouridine1915-N3)-methyltransferase</fullName>
    </alternativeName>
    <alternativeName>
        <fullName evidence="5">23S rRNA m3Psi1915 methyltransferase</fullName>
    </alternativeName>
    <alternativeName>
        <fullName evidence="5">rRNA (pseudouridine-N3-)-methyltransferase RlmH</fullName>
    </alternativeName>
</protein>
<dbReference type="OrthoDB" id="9806643at2"/>
<feature type="binding site" evidence="5">
    <location>
        <position position="105"/>
    </location>
    <ligand>
        <name>S-adenosyl-L-methionine</name>
        <dbReference type="ChEBI" id="CHEBI:59789"/>
    </ligand>
</feature>